<evidence type="ECO:0000313" key="4">
    <source>
        <dbReference type="EMBL" id="VVB06161.1"/>
    </source>
</evidence>
<evidence type="ECO:0000256" key="2">
    <source>
        <dbReference type="SAM" id="Coils"/>
    </source>
</evidence>
<protein>
    <recommendedName>
        <fullName evidence="3">MATH domain-containing protein</fullName>
    </recommendedName>
</protein>
<proteinExistence type="predicted"/>
<keyword evidence="1 2" id="KW-0175">Coiled coil</keyword>
<evidence type="ECO:0000259" key="3">
    <source>
        <dbReference type="PROSITE" id="PS50144"/>
    </source>
</evidence>
<dbReference type="PROSITE" id="PS50144">
    <property type="entry name" value="MATH"/>
    <property type="match status" value="1"/>
</dbReference>
<dbReference type="CDD" id="cd00121">
    <property type="entry name" value="MATH"/>
    <property type="match status" value="1"/>
</dbReference>
<dbReference type="PANTHER" id="PTHR46236">
    <property type="entry name" value="TRAF-LIKE SUPERFAMILY PROTEIN"/>
    <property type="match status" value="1"/>
</dbReference>
<comment type="caution">
    <text evidence="4">The sequence shown here is derived from an EMBL/GenBank/DDBJ whole genome shotgun (WGS) entry which is preliminary data.</text>
</comment>
<dbReference type="InterPro" id="IPR008974">
    <property type="entry name" value="TRAF-like"/>
</dbReference>
<dbReference type="OrthoDB" id="289038at2759"/>
<dbReference type="Gene3D" id="2.60.210.10">
    <property type="entry name" value="Apoptosis, Tumor Necrosis Factor Receptor Associated Protein 2, Chain A"/>
    <property type="match status" value="1"/>
</dbReference>
<dbReference type="AlphaFoldDB" id="A0A565BXT7"/>
<dbReference type="Proteomes" id="UP000489600">
    <property type="component" value="Unassembled WGS sequence"/>
</dbReference>
<sequence>MEKKVDKKHLLAYPKGYKVDNSLSLYLEVADYGSLPSGWRRNAKYILIVVNQRSENLSRKSELQHWFDEKSINWGIPSMIPLNELHAKDKGFLVNGELKIVAEIDLLEVIGKVEINGFHLLHSQVEFVNRMFEKHPEIASKFRPNNPNLRTGYMSLLLSLIDTLRQPPNELSIYDLDEALAALEYLIDVGFKLDWLKKKLDQVLEITEKEKGSATRRQEIEKELKDLKQKCLDLEAQLEKEKAYASTAIAPISFDDVI</sequence>
<dbReference type="Pfam" id="PF22486">
    <property type="entry name" value="MATH_2"/>
    <property type="match status" value="1"/>
</dbReference>
<dbReference type="PANTHER" id="PTHR46236:SF7">
    <property type="entry name" value="PROTEIN RESTRICTED TEV MOVEMENT 3"/>
    <property type="match status" value="1"/>
</dbReference>
<dbReference type="InterPro" id="IPR002083">
    <property type="entry name" value="MATH/TRAF_dom"/>
</dbReference>
<feature type="coiled-coil region" evidence="2">
    <location>
        <begin position="210"/>
        <end position="244"/>
    </location>
</feature>
<dbReference type="SUPFAM" id="SSF49599">
    <property type="entry name" value="TRAF domain-like"/>
    <property type="match status" value="1"/>
</dbReference>
<keyword evidence="5" id="KW-1185">Reference proteome</keyword>
<gene>
    <name evidence="4" type="ORF">ANE_LOCUS16605</name>
</gene>
<evidence type="ECO:0000313" key="5">
    <source>
        <dbReference type="Proteomes" id="UP000489600"/>
    </source>
</evidence>
<evidence type="ECO:0000256" key="1">
    <source>
        <dbReference type="ARBA" id="ARBA00023054"/>
    </source>
</evidence>
<dbReference type="EMBL" id="CABITT030000005">
    <property type="protein sequence ID" value="VVB06161.1"/>
    <property type="molecule type" value="Genomic_DNA"/>
</dbReference>
<reference evidence="4" key="1">
    <citation type="submission" date="2019-07" db="EMBL/GenBank/DDBJ databases">
        <authorList>
            <person name="Dittberner H."/>
        </authorList>
    </citation>
    <scope>NUCLEOTIDE SEQUENCE [LARGE SCALE GENOMIC DNA]</scope>
</reference>
<feature type="domain" description="MATH" evidence="3">
    <location>
        <begin position="1"/>
        <end position="104"/>
    </location>
</feature>
<accession>A0A565BXT7</accession>
<organism evidence="4 5">
    <name type="scientific">Arabis nemorensis</name>
    <dbReference type="NCBI Taxonomy" id="586526"/>
    <lineage>
        <taxon>Eukaryota</taxon>
        <taxon>Viridiplantae</taxon>
        <taxon>Streptophyta</taxon>
        <taxon>Embryophyta</taxon>
        <taxon>Tracheophyta</taxon>
        <taxon>Spermatophyta</taxon>
        <taxon>Magnoliopsida</taxon>
        <taxon>eudicotyledons</taxon>
        <taxon>Gunneridae</taxon>
        <taxon>Pentapetalae</taxon>
        <taxon>rosids</taxon>
        <taxon>malvids</taxon>
        <taxon>Brassicales</taxon>
        <taxon>Brassicaceae</taxon>
        <taxon>Arabideae</taxon>
        <taxon>Arabis</taxon>
    </lineage>
</organism>
<dbReference type="InterPro" id="IPR050804">
    <property type="entry name" value="MCC"/>
</dbReference>
<name>A0A565BXT7_9BRAS</name>